<dbReference type="PANTHER" id="PTHR11851:SF186">
    <property type="entry name" value="INACTIVE METALLOPROTEASE YMFF-RELATED"/>
    <property type="match status" value="1"/>
</dbReference>
<dbReference type="GO" id="GO:0046872">
    <property type="term" value="F:metal ion binding"/>
    <property type="evidence" value="ECO:0007669"/>
    <property type="project" value="InterPro"/>
</dbReference>
<dbReference type="Proteomes" id="UP000824063">
    <property type="component" value="Unassembled WGS sequence"/>
</dbReference>
<dbReference type="EMBL" id="DXBN01000082">
    <property type="protein sequence ID" value="HIZ52964.1"/>
    <property type="molecule type" value="Genomic_DNA"/>
</dbReference>
<comment type="caution">
    <text evidence="2">The sequence shown here is derived from an EMBL/GenBank/DDBJ whole genome shotgun (WGS) entry which is preliminary data.</text>
</comment>
<evidence type="ECO:0000259" key="1">
    <source>
        <dbReference type="Pfam" id="PF05193"/>
    </source>
</evidence>
<dbReference type="InterPro" id="IPR050361">
    <property type="entry name" value="MPP/UQCRC_Complex"/>
</dbReference>
<dbReference type="Pfam" id="PF05193">
    <property type="entry name" value="Peptidase_M16_C"/>
    <property type="match status" value="1"/>
</dbReference>
<dbReference type="InterPro" id="IPR007863">
    <property type="entry name" value="Peptidase_M16_C"/>
</dbReference>
<evidence type="ECO:0000313" key="3">
    <source>
        <dbReference type="Proteomes" id="UP000824063"/>
    </source>
</evidence>
<dbReference type="PANTHER" id="PTHR11851">
    <property type="entry name" value="METALLOPROTEASE"/>
    <property type="match status" value="1"/>
</dbReference>
<name>A0A9D2JHV2_9ENTE</name>
<proteinExistence type="predicted"/>
<evidence type="ECO:0000313" key="2">
    <source>
        <dbReference type="EMBL" id="HIZ52964.1"/>
    </source>
</evidence>
<dbReference type="InterPro" id="IPR011249">
    <property type="entry name" value="Metalloenz_LuxS/M16"/>
</dbReference>
<dbReference type="Gene3D" id="3.30.830.10">
    <property type="entry name" value="Metalloenzyme, LuxS/M16 peptidase-like"/>
    <property type="match status" value="2"/>
</dbReference>
<sequence>MTIQIQPGITLTVIPTEKYKTIRLFARFSAKHTRQEAASRTLLTSILETNSLNYPTQTALSAKLADLYGASFGLNVGKRGNLHQVNLAMTVVNGKYINQPRVFAEAVAFLKEILFYPNIHDNQFEQQTFDLEKNNLIAYIESIEEDKQSLASLKLQELYFEDDDDQKTPSFGRVEELKKVTAQTLVHTYEKMLKEDQIDLFVVGDVTEEAVLEQMKELPFSQSERARFEMFYRQPQKNTVKEATLTENILQGKLNLGYATNIYYNGPERYALMVFNGLFGGFPHSKLFMNVREKASLAYYASSSIDTFRGFLSVQTGIDGKNRQAAMTLIGEQLEALCRGEVTEEELQKTKAMLKNQYLLSLDNPQALIEKAYLNVWLPETKQNQEELIENIMSVTKEEVQIVAQQIQLESVFFLNGEQIDE</sequence>
<reference evidence="2" key="2">
    <citation type="submission" date="2021-04" db="EMBL/GenBank/DDBJ databases">
        <authorList>
            <person name="Gilroy R."/>
        </authorList>
    </citation>
    <scope>NUCLEOTIDE SEQUENCE</scope>
    <source>
        <strain evidence="2">CHK172-16539</strain>
    </source>
</reference>
<reference evidence="2" key="1">
    <citation type="journal article" date="2021" name="PeerJ">
        <title>Extensive microbial diversity within the chicken gut microbiome revealed by metagenomics and culture.</title>
        <authorList>
            <person name="Gilroy R."/>
            <person name="Ravi A."/>
            <person name="Getino M."/>
            <person name="Pursley I."/>
            <person name="Horton D.L."/>
            <person name="Alikhan N.F."/>
            <person name="Baker D."/>
            <person name="Gharbi K."/>
            <person name="Hall N."/>
            <person name="Watson M."/>
            <person name="Adriaenssens E.M."/>
            <person name="Foster-Nyarko E."/>
            <person name="Jarju S."/>
            <person name="Secka A."/>
            <person name="Antonio M."/>
            <person name="Oren A."/>
            <person name="Chaudhuri R.R."/>
            <person name="La Ragione R."/>
            <person name="Hildebrand F."/>
            <person name="Pallen M.J."/>
        </authorList>
    </citation>
    <scope>NUCLEOTIDE SEQUENCE</scope>
    <source>
        <strain evidence="2">CHK172-16539</strain>
    </source>
</reference>
<dbReference type="AlphaFoldDB" id="A0A9D2JHV2"/>
<dbReference type="NCBIfam" id="NF047422">
    <property type="entry name" value="YfmF_fam"/>
    <property type="match status" value="1"/>
</dbReference>
<organism evidence="2 3">
    <name type="scientific">Candidatus Enterococcus avicola</name>
    <dbReference type="NCBI Taxonomy" id="2838561"/>
    <lineage>
        <taxon>Bacteria</taxon>
        <taxon>Bacillati</taxon>
        <taxon>Bacillota</taxon>
        <taxon>Bacilli</taxon>
        <taxon>Lactobacillales</taxon>
        <taxon>Enterococcaceae</taxon>
        <taxon>Enterococcus</taxon>
    </lineage>
</organism>
<dbReference type="SUPFAM" id="SSF63411">
    <property type="entry name" value="LuxS/MPP-like metallohydrolase"/>
    <property type="match status" value="2"/>
</dbReference>
<gene>
    <name evidence="2" type="ORF">IAA20_03360</name>
</gene>
<accession>A0A9D2JHV2</accession>
<protein>
    <submittedName>
        <fullName evidence="2">Insulinase family protein</fullName>
    </submittedName>
</protein>
<feature type="domain" description="Peptidase M16 C-terminal" evidence="1">
    <location>
        <begin position="179"/>
        <end position="354"/>
    </location>
</feature>